<proteinExistence type="predicted"/>
<sequence length="151" mass="16740">MKRKLAIVVVLLTCKFQSVFAAEHLTKAVANCEGGYTTTILDTGGDENTIQYFVVKDGVPVAQGMGLSAQHNRTVRGLQVTNISIPPIRAINTTENNRNVMIYTYIIEYPVTETQKKIYEQTVSLLVNYNVTSLGKDEKLYNCTQSISKSS</sequence>
<feature type="signal peptide" evidence="1">
    <location>
        <begin position="1"/>
        <end position="21"/>
    </location>
</feature>
<accession>A0AAW3XL97</accession>
<keyword evidence="1" id="KW-0732">Signal</keyword>
<dbReference type="RefSeq" id="WP_136894309.1">
    <property type="nucleotide sequence ID" value="NZ_JACSEP010000051.1"/>
</dbReference>
<feature type="chain" id="PRO_5043509487" evidence="1">
    <location>
        <begin position="22"/>
        <end position="151"/>
    </location>
</feature>
<comment type="caution">
    <text evidence="2">The sequence shown here is derived from an EMBL/GenBank/DDBJ whole genome shotgun (WGS) entry which is preliminary data.</text>
</comment>
<evidence type="ECO:0000313" key="2">
    <source>
        <dbReference type="EMBL" id="MBC6324691.1"/>
    </source>
</evidence>
<name>A0AAW3XL97_9ENTR</name>
<evidence type="ECO:0000256" key="1">
    <source>
        <dbReference type="SAM" id="SignalP"/>
    </source>
</evidence>
<dbReference type="AlphaFoldDB" id="A0AAW3XL97"/>
<protein>
    <submittedName>
        <fullName evidence="2">Uncharacterized protein</fullName>
    </submittedName>
</protein>
<dbReference type="Proteomes" id="UP000613022">
    <property type="component" value="Unassembled WGS sequence"/>
</dbReference>
<evidence type="ECO:0000313" key="3">
    <source>
        <dbReference type="Proteomes" id="UP000613022"/>
    </source>
</evidence>
<organism evidence="2 3">
    <name type="scientific">Enterobacter kobei</name>
    <dbReference type="NCBI Taxonomy" id="208224"/>
    <lineage>
        <taxon>Bacteria</taxon>
        <taxon>Pseudomonadati</taxon>
        <taxon>Pseudomonadota</taxon>
        <taxon>Gammaproteobacteria</taxon>
        <taxon>Enterobacterales</taxon>
        <taxon>Enterobacteriaceae</taxon>
        <taxon>Enterobacter</taxon>
        <taxon>Enterobacter cloacae complex</taxon>
    </lineage>
</organism>
<gene>
    <name evidence="2" type="ORF">H9R40_15920</name>
</gene>
<dbReference type="EMBL" id="JACSEP010000051">
    <property type="protein sequence ID" value="MBC6324691.1"/>
    <property type="molecule type" value="Genomic_DNA"/>
</dbReference>
<reference evidence="2" key="1">
    <citation type="submission" date="2020-08" db="EMBL/GenBank/DDBJ databases">
        <title>Distribution of Beta-Lactamase Producing Gram-Negative Bacterial Isolates in Isabela River of Santo Domingo, Dominican Republic.</title>
        <authorList>
            <person name="Calderon V."/>
            <person name="Del Rosario C."/>
            <person name="Duarte A."/>
            <person name="Bonnelly R."/>
            <person name="Barauna R."/>
            <person name="Ramos R.T."/>
            <person name="Perdomo O.P."/>
            <person name="Rodriguez De Francisco L.E."/>
            <person name="Franco De Los Santos E.F."/>
        </authorList>
    </citation>
    <scope>NUCLEOTIDE SEQUENCE</scope>
    <source>
        <strain evidence="2">INTEC_BI4_1.1</strain>
    </source>
</reference>